<dbReference type="Gene3D" id="3.90.700.10">
    <property type="entry name" value="Succinate dehydrogenase/fumarate reductase flavoprotein, catalytic domain"/>
    <property type="match status" value="1"/>
</dbReference>
<comment type="cofactor">
    <cofactor evidence="1 12">
        <name>FAD</name>
        <dbReference type="ChEBI" id="CHEBI:57692"/>
    </cofactor>
</comment>
<evidence type="ECO:0000256" key="7">
    <source>
        <dbReference type="ARBA" id="ARBA00022642"/>
    </source>
</evidence>
<evidence type="ECO:0000256" key="12">
    <source>
        <dbReference type="RuleBase" id="RU362049"/>
    </source>
</evidence>
<dbReference type="InterPro" id="IPR027477">
    <property type="entry name" value="Succ_DH/fumarate_Rdtase_cat_sf"/>
</dbReference>
<dbReference type="EMBL" id="FNIZ01000012">
    <property type="protein sequence ID" value="SDP11277.1"/>
    <property type="molecule type" value="Genomic_DNA"/>
</dbReference>
<feature type="domain" description="FAD-dependent oxidoreductase 2 FAD-binding" evidence="13">
    <location>
        <begin position="6"/>
        <end position="371"/>
    </location>
</feature>
<gene>
    <name evidence="15" type="ORF">SAMN05421677_11225</name>
</gene>
<dbReference type="PRINTS" id="PR00368">
    <property type="entry name" value="FADPNR"/>
</dbReference>
<dbReference type="EC" id="1.4.3.16" evidence="4 11"/>
<evidence type="ECO:0000256" key="2">
    <source>
        <dbReference type="ARBA" id="ARBA00004950"/>
    </source>
</evidence>
<comment type="similarity">
    <text evidence="3 12">Belongs to the FAD-dependent oxidoreductase 2 family. NadB subfamily.</text>
</comment>
<dbReference type="Gene3D" id="3.50.50.60">
    <property type="entry name" value="FAD/NAD(P)-binding domain"/>
    <property type="match status" value="1"/>
</dbReference>
<reference evidence="16" key="1">
    <citation type="submission" date="2016-10" db="EMBL/GenBank/DDBJ databases">
        <authorList>
            <person name="Varghese N."/>
            <person name="Submissions S."/>
        </authorList>
    </citation>
    <scope>NUCLEOTIDE SEQUENCE [LARGE SCALE GENOMIC DNA]</scope>
    <source>
        <strain evidence="16">CGMCC 1.3703</strain>
    </source>
</reference>
<dbReference type="InterPro" id="IPR005288">
    <property type="entry name" value="NadB"/>
</dbReference>
<dbReference type="InterPro" id="IPR036188">
    <property type="entry name" value="FAD/NAD-bd_sf"/>
</dbReference>
<dbReference type="AlphaFoldDB" id="A0A1H0Q1E4"/>
<dbReference type="SUPFAM" id="SSF46977">
    <property type="entry name" value="Succinate dehydrogenase/fumarate reductase flavoprotein C-terminal domain"/>
    <property type="match status" value="1"/>
</dbReference>
<dbReference type="NCBIfam" id="TIGR00551">
    <property type="entry name" value="nadB"/>
    <property type="match status" value="1"/>
</dbReference>
<dbReference type="Pfam" id="PF00890">
    <property type="entry name" value="FAD_binding_2"/>
    <property type="match status" value="1"/>
</dbReference>
<evidence type="ECO:0000259" key="13">
    <source>
        <dbReference type="Pfam" id="PF00890"/>
    </source>
</evidence>
<evidence type="ECO:0000256" key="4">
    <source>
        <dbReference type="ARBA" id="ARBA00012173"/>
    </source>
</evidence>
<dbReference type="GO" id="GO:0033765">
    <property type="term" value="F:steroid dehydrogenase activity, acting on the CH-CH group of donors"/>
    <property type="evidence" value="ECO:0007669"/>
    <property type="project" value="UniProtKB-ARBA"/>
</dbReference>
<comment type="function">
    <text evidence="12">Catalyzes the oxidation of L-aspartate to iminoaspartate.</text>
</comment>
<evidence type="ECO:0000256" key="5">
    <source>
        <dbReference type="ARBA" id="ARBA00021901"/>
    </source>
</evidence>
<dbReference type="FunFam" id="3.90.700.10:FF:000002">
    <property type="entry name" value="L-aspartate oxidase"/>
    <property type="match status" value="1"/>
</dbReference>
<evidence type="ECO:0000256" key="10">
    <source>
        <dbReference type="ARBA" id="ARBA00048305"/>
    </source>
</evidence>
<dbReference type="RefSeq" id="WP_167356083.1">
    <property type="nucleotide sequence ID" value="NZ_FNIZ01000012.1"/>
</dbReference>
<comment type="catalytic activity">
    <reaction evidence="10">
        <text>L-aspartate + O2 = iminosuccinate + H2O2</text>
        <dbReference type="Rhea" id="RHEA:25876"/>
        <dbReference type="ChEBI" id="CHEBI:15379"/>
        <dbReference type="ChEBI" id="CHEBI:16240"/>
        <dbReference type="ChEBI" id="CHEBI:29991"/>
        <dbReference type="ChEBI" id="CHEBI:77875"/>
        <dbReference type="EC" id="1.4.3.16"/>
    </reaction>
    <physiologicalReaction direction="left-to-right" evidence="10">
        <dbReference type="Rhea" id="RHEA:25877"/>
    </physiologicalReaction>
</comment>
<comment type="pathway">
    <text evidence="2 12">Cofactor biosynthesis; NAD(+) biosynthesis; iminoaspartate from L-aspartate (oxidase route): step 1/1.</text>
</comment>
<evidence type="ECO:0000256" key="6">
    <source>
        <dbReference type="ARBA" id="ARBA00022630"/>
    </source>
</evidence>
<keyword evidence="9 12" id="KW-0560">Oxidoreductase</keyword>
<dbReference type="InterPro" id="IPR037099">
    <property type="entry name" value="Fum_R/Succ_DH_flav-like_C_sf"/>
</dbReference>
<dbReference type="NCBIfam" id="NF005978">
    <property type="entry name" value="PRK08071.1"/>
    <property type="match status" value="1"/>
</dbReference>
<accession>A0A1H0Q1E4</accession>
<keyword evidence="6 12" id="KW-0285">Flavoprotein</keyword>
<evidence type="ECO:0000313" key="15">
    <source>
        <dbReference type="EMBL" id="SDP11277.1"/>
    </source>
</evidence>
<dbReference type="PANTHER" id="PTHR42716">
    <property type="entry name" value="L-ASPARTATE OXIDASE"/>
    <property type="match status" value="1"/>
</dbReference>
<evidence type="ECO:0000259" key="14">
    <source>
        <dbReference type="Pfam" id="PF02910"/>
    </source>
</evidence>
<organism evidence="15 16">
    <name type="scientific">Halobacillus aidingensis</name>
    <dbReference type="NCBI Taxonomy" id="240303"/>
    <lineage>
        <taxon>Bacteria</taxon>
        <taxon>Bacillati</taxon>
        <taxon>Bacillota</taxon>
        <taxon>Bacilli</taxon>
        <taxon>Bacillales</taxon>
        <taxon>Bacillaceae</taxon>
        <taxon>Halobacillus</taxon>
    </lineage>
</organism>
<evidence type="ECO:0000313" key="16">
    <source>
        <dbReference type="Proteomes" id="UP000198860"/>
    </source>
</evidence>
<evidence type="ECO:0000256" key="1">
    <source>
        <dbReference type="ARBA" id="ARBA00001974"/>
    </source>
</evidence>
<dbReference type="GO" id="GO:0034628">
    <property type="term" value="P:'de novo' NAD+ biosynthetic process from L-aspartate"/>
    <property type="evidence" value="ECO:0007669"/>
    <property type="project" value="TreeGrafter"/>
</dbReference>
<evidence type="ECO:0000256" key="11">
    <source>
        <dbReference type="NCBIfam" id="TIGR00551"/>
    </source>
</evidence>
<dbReference type="Proteomes" id="UP000198860">
    <property type="component" value="Unassembled WGS sequence"/>
</dbReference>
<keyword evidence="7 12" id="KW-0662">Pyridine nucleotide biosynthesis</keyword>
<proteinExistence type="inferred from homology"/>
<dbReference type="PANTHER" id="PTHR42716:SF2">
    <property type="entry name" value="L-ASPARTATE OXIDASE, CHLOROPLASTIC"/>
    <property type="match status" value="1"/>
</dbReference>
<dbReference type="STRING" id="240303.SAMN05421677_11225"/>
<sequence length="521" mass="57879">MIRTADIIIIGSGVAALQLARQLASGKNVILITKSSLGHGNSRLAQGGIAAAIGDSDHPFYHFVDSVIAGRSMNNHQATLMMTKEAPQIIRELETDGCAFDYDEKGKLALGKEGAHTQNRIIHGGGDQTGKVLMDYLTQSLPPHVEIFENHYVFELMTNEEGRCFGAKSKDASGIHEFHAPHTVLATGGCGQLFASTSNDSSVTGDGMALAYQAGAELTDMEFIQFHPTLLYIQERPVGLISEAVRGEGAVLVDKNGTPIMENVHPLRDLAPRHVVSQTIYQKRKNGENVYLDIRGVDGFQNRFPHITNLCLEYGVDMNKGRIPVAPGCHFSMGGVKTDMVGRSTVEGLYAIGEVACTGVHGANRLASNSLLEGLVYGKRLAKHLQNGSALSFQSKETSEKRNSLPFHLPAKTDIQERMMENVGIVRDEQNLVNHLQWLESFVQPSEWREYDLSMLTFEQMEKMFMLQTCWLITRSALEREESRGGHYRSDFPEEQLDWQNKQIIRQRILEMREPHESVET</sequence>
<dbReference type="InterPro" id="IPR003953">
    <property type="entry name" value="FAD-dep_OxRdtase_2_FAD-bd"/>
</dbReference>
<evidence type="ECO:0000256" key="8">
    <source>
        <dbReference type="ARBA" id="ARBA00022827"/>
    </source>
</evidence>
<dbReference type="SUPFAM" id="SSF56425">
    <property type="entry name" value="Succinate dehydrogenase/fumarate reductase flavoprotein, catalytic domain"/>
    <property type="match status" value="1"/>
</dbReference>
<evidence type="ECO:0000256" key="9">
    <source>
        <dbReference type="ARBA" id="ARBA00023002"/>
    </source>
</evidence>
<comment type="subcellular location">
    <subcellularLocation>
        <location evidence="12">Cytoplasm</location>
    </subcellularLocation>
</comment>
<name>A0A1H0Q1E4_HALAD</name>
<feature type="domain" description="Fumarate reductase/succinate dehydrogenase flavoprotein-like C-terminal" evidence="14">
    <location>
        <begin position="413"/>
        <end position="502"/>
    </location>
</feature>
<dbReference type="Gene3D" id="1.20.58.100">
    <property type="entry name" value="Fumarate reductase/succinate dehydrogenase flavoprotein-like, C-terminal domain"/>
    <property type="match status" value="1"/>
</dbReference>
<dbReference type="GO" id="GO:0005737">
    <property type="term" value="C:cytoplasm"/>
    <property type="evidence" value="ECO:0007669"/>
    <property type="project" value="UniProtKB-SubCell"/>
</dbReference>
<keyword evidence="16" id="KW-1185">Reference proteome</keyword>
<dbReference type="UniPathway" id="UPA00253">
    <property type="reaction ID" value="UER00326"/>
</dbReference>
<dbReference type="Pfam" id="PF02910">
    <property type="entry name" value="Succ_DH_flav_C"/>
    <property type="match status" value="1"/>
</dbReference>
<dbReference type="InterPro" id="IPR015939">
    <property type="entry name" value="Fum_Rdtase/Succ_DH_flav-like_C"/>
</dbReference>
<dbReference type="GO" id="GO:0008734">
    <property type="term" value="F:L-aspartate oxidase activity"/>
    <property type="evidence" value="ECO:0007669"/>
    <property type="project" value="UniProtKB-UniRule"/>
</dbReference>
<dbReference type="SUPFAM" id="SSF51905">
    <property type="entry name" value="FAD/NAD(P)-binding domain"/>
    <property type="match status" value="1"/>
</dbReference>
<keyword evidence="8 12" id="KW-0274">FAD</keyword>
<protein>
    <recommendedName>
        <fullName evidence="5 11">L-aspartate oxidase</fullName>
        <ecNumber evidence="4 11">1.4.3.16</ecNumber>
    </recommendedName>
</protein>
<evidence type="ECO:0000256" key="3">
    <source>
        <dbReference type="ARBA" id="ARBA00008562"/>
    </source>
</evidence>